<organism evidence="1 2">
    <name type="scientific">Cryptolaemus montrouzieri</name>
    <dbReference type="NCBI Taxonomy" id="559131"/>
    <lineage>
        <taxon>Eukaryota</taxon>
        <taxon>Metazoa</taxon>
        <taxon>Ecdysozoa</taxon>
        <taxon>Arthropoda</taxon>
        <taxon>Hexapoda</taxon>
        <taxon>Insecta</taxon>
        <taxon>Pterygota</taxon>
        <taxon>Neoptera</taxon>
        <taxon>Endopterygota</taxon>
        <taxon>Coleoptera</taxon>
        <taxon>Polyphaga</taxon>
        <taxon>Cucujiformia</taxon>
        <taxon>Coccinelloidea</taxon>
        <taxon>Coccinellidae</taxon>
        <taxon>Scymninae</taxon>
        <taxon>Scymnini</taxon>
        <taxon>Cryptolaemus</taxon>
    </lineage>
</organism>
<dbReference type="Proteomes" id="UP001516400">
    <property type="component" value="Unassembled WGS sequence"/>
</dbReference>
<evidence type="ECO:0000313" key="2">
    <source>
        <dbReference type="Proteomes" id="UP001516400"/>
    </source>
</evidence>
<dbReference type="AlphaFoldDB" id="A0ABD2PCF1"/>
<keyword evidence="2" id="KW-1185">Reference proteome</keyword>
<dbReference type="EMBL" id="JABFTP020000185">
    <property type="protein sequence ID" value="KAL3288372.1"/>
    <property type="molecule type" value="Genomic_DNA"/>
</dbReference>
<evidence type="ECO:0000313" key="1">
    <source>
        <dbReference type="EMBL" id="KAL3288372.1"/>
    </source>
</evidence>
<sequence length="126" mass="14736">MNNKTSITDSNEAQIQENIANWQAPINPLAPLTEDQLDLVYQLEDIIKAEYFGEETTQDTAEKLEELQLIDSNKAFIKWFIQVENEVKNENLGNFKDFTISYTNKVKMLKNYLNILVNQLNTYNHY</sequence>
<gene>
    <name evidence="1" type="ORF">HHI36_002820</name>
</gene>
<name>A0ABD2PCF1_9CUCU</name>
<accession>A0ABD2PCF1</accession>
<comment type="caution">
    <text evidence="1">The sequence shown here is derived from an EMBL/GenBank/DDBJ whole genome shotgun (WGS) entry which is preliminary data.</text>
</comment>
<protein>
    <submittedName>
        <fullName evidence="1">Uncharacterized protein</fullName>
    </submittedName>
</protein>
<reference evidence="1 2" key="1">
    <citation type="journal article" date="2021" name="BMC Biol.">
        <title>Horizontally acquired antibacterial genes associated with adaptive radiation of ladybird beetles.</title>
        <authorList>
            <person name="Li H.S."/>
            <person name="Tang X.F."/>
            <person name="Huang Y.H."/>
            <person name="Xu Z.Y."/>
            <person name="Chen M.L."/>
            <person name="Du X.Y."/>
            <person name="Qiu B.Y."/>
            <person name="Chen P.T."/>
            <person name="Zhang W."/>
            <person name="Slipinski A."/>
            <person name="Escalona H.E."/>
            <person name="Waterhouse R.M."/>
            <person name="Zwick A."/>
            <person name="Pang H."/>
        </authorList>
    </citation>
    <scope>NUCLEOTIDE SEQUENCE [LARGE SCALE GENOMIC DNA]</scope>
    <source>
        <strain evidence="1">SYSU2018</strain>
    </source>
</reference>
<proteinExistence type="predicted"/>